<evidence type="ECO:0000313" key="5">
    <source>
        <dbReference type="Proteomes" id="UP000265520"/>
    </source>
</evidence>
<dbReference type="InterPro" id="IPR010285">
    <property type="entry name" value="DNA_helicase_pif1-like_DEAD"/>
</dbReference>
<dbReference type="GO" id="GO:0016887">
    <property type="term" value="F:ATP hydrolysis activity"/>
    <property type="evidence" value="ECO:0007669"/>
    <property type="project" value="RHEA"/>
</dbReference>
<protein>
    <recommendedName>
        <fullName evidence="1">ATP-dependent DNA helicase</fullName>
        <ecNumber evidence="1">5.6.2.3</ecNumber>
    </recommendedName>
</protein>
<dbReference type="InterPro" id="IPR049163">
    <property type="entry name" value="Pif1-like_2B_dom"/>
</dbReference>
<evidence type="ECO:0000256" key="1">
    <source>
        <dbReference type="RuleBase" id="RU363044"/>
    </source>
</evidence>
<evidence type="ECO:0000259" key="2">
    <source>
        <dbReference type="Pfam" id="PF05970"/>
    </source>
</evidence>
<accession>A0A392NTA6</accession>
<dbReference type="SUPFAM" id="SSF52540">
    <property type="entry name" value="P-loop containing nucleoside triphosphate hydrolases"/>
    <property type="match status" value="1"/>
</dbReference>
<organism evidence="4 5">
    <name type="scientific">Trifolium medium</name>
    <dbReference type="NCBI Taxonomy" id="97028"/>
    <lineage>
        <taxon>Eukaryota</taxon>
        <taxon>Viridiplantae</taxon>
        <taxon>Streptophyta</taxon>
        <taxon>Embryophyta</taxon>
        <taxon>Tracheophyta</taxon>
        <taxon>Spermatophyta</taxon>
        <taxon>Magnoliopsida</taxon>
        <taxon>eudicotyledons</taxon>
        <taxon>Gunneridae</taxon>
        <taxon>Pentapetalae</taxon>
        <taxon>rosids</taxon>
        <taxon>fabids</taxon>
        <taxon>Fabales</taxon>
        <taxon>Fabaceae</taxon>
        <taxon>Papilionoideae</taxon>
        <taxon>50 kb inversion clade</taxon>
        <taxon>NPAAA clade</taxon>
        <taxon>Hologalegina</taxon>
        <taxon>IRL clade</taxon>
        <taxon>Trifolieae</taxon>
        <taxon>Trifolium</taxon>
    </lineage>
</organism>
<feature type="domain" description="DNA helicase Pif1-like 2B" evidence="3">
    <location>
        <begin position="197"/>
        <end position="242"/>
    </location>
</feature>
<dbReference type="GO" id="GO:0043139">
    <property type="term" value="F:5'-3' DNA helicase activity"/>
    <property type="evidence" value="ECO:0007669"/>
    <property type="project" value="UniProtKB-EC"/>
</dbReference>
<evidence type="ECO:0000313" key="4">
    <source>
        <dbReference type="EMBL" id="MCI03043.1"/>
    </source>
</evidence>
<reference evidence="4 5" key="1">
    <citation type="journal article" date="2018" name="Front. Plant Sci.">
        <title>Red Clover (Trifolium pratense) and Zigzag Clover (T. medium) - A Picture of Genomic Similarities and Differences.</title>
        <authorList>
            <person name="Dluhosova J."/>
            <person name="Istvanek J."/>
            <person name="Nedelnik J."/>
            <person name="Repkova J."/>
        </authorList>
    </citation>
    <scope>NUCLEOTIDE SEQUENCE [LARGE SCALE GENOMIC DNA]</scope>
    <source>
        <strain evidence="5">cv. 10/8</strain>
        <tissue evidence="4">Leaf</tissue>
    </source>
</reference>
<dbReference type="GO" id="GO:0006281">
    <property type="term" value="P:DNA repair"/>
    <property type="evidence" value="ECO:0007669"/>
    <property type="project" value="UniProtKB-KW"/>
</dbReference>
<keyword evidence="1" id="KW-0378">Hydrolase</keyword>
<name>A0A392NTA6_9FABA</name>
<dbReference type="Gene3D" id="3.40.50.300">
    <property type="entry name" value="P-loop containing nucleotide triphosphate hydrolases"/>
    <property type="match status" value="1"/>
</dbReference>
<dbReference type="Proteomes" id="UP000265520">
    <property type="component" value="Unassembled WGS sequence"/>
</dbReference>
<sequence>MQDLMSKVDKNNKTKPFGGKVVVLGGDFRQILPVVRGGSRGDVVNRTINSSKIWKHCNVLKLTKNMRLKSDSLDKSQSELKEFADWILKIGDGMLGADDKDYGEAQIQIPEELCILEGNNPLLSLVDFVYPNIVTNITQPNCFDDGAILAPTLEVVEQVNDFVLSMIPGEEKEYLSCDTPCKSDEDYDVQSDWLTSEFLNEIKCSGIPNHRLTLKVGAPVMLLRNIDQAGGLCNGTRLQVKEMVFSPSISYLHVFCNDN</sequence>
<evidence type="ECO:0000259" key="3">
    <source>
        <dbReference type="Pfam" id="PF21530"/>
    </source>
</evidence>
<comment type="similarity">
    <text evidence="1">Belongs to the helicase family.</text>
</comment>
<keyword evidence="1" id="KW-0547">Nucleotide-binding</keyword>
<dbReference type="GO" id="GO:0000723">
    <property type="term" value="P:telomere maintenance"/>
    <property type="evidence" value="ECO:0007669"/>
    <property type="project" value="InterPro"/>
</dbReference>
<dbReference type="AlphaFoldDB" id="A0A392NTA6"/>
<dbReference type="InterPro" id="IPR027417">
    <property type="entry name" value="P-loop_NTPase"/>
</dbReference>
<dbReference type="PANTHER" id="PTHR10492:SF74">
    <property type="entry name" value="ATP-DEPENDENT DNA HELICASE"/>
    <property type="match status" value="1"/>
</dbReference>
<keyword evidence="1" id="KW-0227">DNA damage</keyword>
<dbReference type="EMBL" id="LXQA010051021">
    <property type="protein sequence ID" value="MCI03043.1"/>
    <property type="molecule type" value="Genomic_DNA"/>
</dbReference>
<keyword evidence="1 4" id="KW-0347">Helicase</keyword>
<dbReference type="Pfam" id="PF05970">
    <property type="entry name" value="PIF1"/>
    <property type="match status" value="1"/>
</dbReference>
<keyword evidence="1" id="KW-0067">ATP-binding</keyword>
<dbReference type="PANTHER" id="PTHR10492">
    <property type="match status" value="1"/>
</dbReference>
<keyword evidence="5" id="KW-1185">Reference proteome</keyword>
<comment type="cofactor">
    <cofactor evidence="1">
        <name>Mg(2+)</name>
        <dbReference type="ChEBI" id="CHEBI:18420"/>
    </cofactor>
</comment>
<proteinExistence type="inferred from homology"/>
<feature type="domain" description="DNA helicase Pif1-like DEAD-box helicase" evidence="2">
    <location>
        <begin position="4"/>
        <end position="98"/>
    </location>
</feature>
<keyword evidence="1" id="KW-0234">DNA repair</keyword>
<dbReference type="Pfam" id="PF21530">
    <property type="entry name" value="Pif1_2B_dom"/>
    <property type="match status" value="1"/>
</dbReference>
<keyword evidence="1" id="KW-0233">DNA recombination</keyword>
<comment type="catalytic activity">
    <reaction evidence="1">
        <text>ATP + H2O = ADP + phosphate + H(+)</text>
        <dbReference type="Rhea" id="RHEA:13065"/>
        <dbReference type="ChEBI" id="CHEBI:15377"/>
        <dbReference type="ChEBI" id="CHEBI:15378"/>
        <dbReference type="ChEBI" id="CHEBI:30616"/>
        <dbReference type="ChEBI" id="CHEBI:43474"/>
        <dbReference type="ChEBI" id="CHEBI:456216"/>
        <dbReference type="EC" id="5.6.2.3"/>
    </reaction>
</comment>
<comment type="caution">
    <text evidence="4">The sequence shown here is derived from an EMBL/GenBank/DDBJ whole genome shotgun (WGS) entry which is preliminary data.</text>
</comment>
<dbReference type="GO" id="GO:0005524">
    <property type="term" value="F:ATP binding"/>
    <property type="evidence" value="ECO:0007669"/>
    <property type="project" value="UniProtKB-KW"/>
</dbReference>
<dbReference type="GO" id="GO:0006310">
    <property type="term" value="P:DNA recombination"/>
    <property type="evidence" value="ECO:0007669"/>
    <property type="project" value="UniProtKB-KW"/>
</dbReference>
<dbReference type="EC" id="5.6.2.3" evidence="1"/>